<dbReference type="Proteomes" id="UP000789920">
    <property type="component" value="Unassembled WGS sequence"/>
</dbReference>
<reference evidence="1" key="1">
    <citation type="submission" date="2021-06" db="EMBL/GenBank/DDBJ databases">
        <authorList>
            <person name="Kallberg Y."/>
            <person name="Tangrot J."/>
            <person name="Rosling A."/>
        </authorList>
    </citation>
    <scope>NUCLEOTIDE SEQUENCE</scope>
    <source>
        <strain evidence="1">MA461A</strain>
    </source>
</reference>
<proteinExistence type="predicted"/>
<comment type="caution">
    <text evidence="1">The sequence shown here is derived from an EMBL/GenBank/DDBJ whole genome shotgun (WGS) entry which is preliminary data.</text>
</comment>
<accession>A0ACA9MJ64</accession>
<organism evidence="1 2">
    <name type="scientific">Racocetra persica</name>
    <dbReference type="NCBI Taxonomy" id="160502"/>
    <lineage>
        <taxon>Eukaryota</taxon>
        <taxon>Fungi</taxon>
        <taxon>Fungi incertae sedis</taxon>
        <taxon>Mucoromycota</taxon>
        <taxon>Glomeromycotina</taxon>
        <taxon>Glomeromycetes</taxon>
        <taxon>Diversisporales</taxon>
        <taxon>Gigasporaceae</taxon>
        <taxon>Racocetra</taxon>
    </lineage>
</organism>
<keyword evidence="2" id="KW-1185">Reference proteome</keyword>
<protein>
    <submittedName>
        <fullName evidence="1">12251_t:CDS:1</fullName>
    </submittedName>
</protein>
<gene>
    <name evidence="1" type="ORF">RPERSI_LOCUS5481</name>
</gene>
<name>A0ACA9MJ64_9GLOM</name>
<evidence type="ECO:0000313" key="2">
    <source>
        <dbReference type="Proteomes" id="UP000789920"/>
    </source>
</evidence>
<sequence>MYQMTCSANSSVITSASQMSHMIDVKAAKDTDDPEKNMKQIEDMKEDVEDNKQSYVIVKCKMNEEKNESNETKEIVSTDNNEPLQTSNKENEDSPLSSNKLAKRIKCTSEISDNEIVKKSNNANAKNQCSPKWCYQN</sequence>
<evidence type="ECO:0000313" key="1">
    <source>
        <dbReference type="EMBL" id="CAG8589583.1"/>
    </source>
</evidence>
<feature type="non-terminal residue" evidence="1">
    <location>
        <position position="137"/>
    </location>
</feature>
<dbReference type="EMBL" id="CAJVQC010008215">
    <property type="protein sequence ID" value="CAG8589583.1"/>
    <property type="molecule type" value="Genomic_DNA"/>
</dbReference>